<organism evidence="2 3">
    <name type="scientific">Psilocybe cyanescens</name>
    <dbReference type="NCBI Taxonomy" id="93625"/>
    <lineage>
        <taxon>Eukaryota</taxon>
        <taxon>Fungi</taxon>
        <taxon>Dikarya</taxon>
        <taxon>Basidiomycota</taxon>
        <taxon>Agaricomycotina</taxon>
        <taxon>Agaricomycetes</taxon>
        <taxon>Agaricomycetidae</taxon>
        <taxon>Agaricales</taxon>
        <taxon>Agaricineae</taxon>
        <taxon>Strophariaceae</taxon>
        <taxon>Psilocybe</taxon>
    </lineage>
</organism>
<keyword evidence="3" id="KW-1185">Reference proteome</keyword>
<gene>
    <name evidence="2" type="ORF">CVT25_010107</name>
</gene>
<evidence type="ECO:0000313" key="2">
    <source>
        <dbReference type="EMBL" id="PPQ90782.1"/>
    </source>
</evidence>
<feature type="domain" description="DUF6532" evidence="1">
    <location>
        <begin position="6"/>
        <end position="122"/>
    </location>
</feature>
<dbReference type="InParanoid" id="A0A409XJ45"/>
<dbReference type="Proteomes" id="UP000283269">
    <property type="component" value="Unassembled WGS sequence"/>
</dbReference>
<dbReference type="Pfam" id="PF20149">
    <property type="entry name" value="DUF6532"/>
    <property type="match status" value="1"/>
</dbReference>
<dbReference type="STRING" id="93625.A0A409XJ45"/>
<evidence type="ECO:0000259" key="1">
    <source>
        <dbReference type="Pfam" id="PF20149"/>
    </source>
</evidence>
<sequence>MYGCATLISDIITKAREHVKAHYNLSGDLHTISEDIKWLLEKAHFNYGDLNIKEQAFNECKPFFNELIVDLIECQWFPSSSRVKSDGKTTAQILKDNSLPTSIIFLVATAINHALKEWTNGH</sequence>
<name>A0A409XJ45_PSICY</name>
<accession>A0A409XJ45</accession>
<dbReference type="AlphaFoldDB" id="A0A409XJ45"/>
<evidence type="ECO:0000313" key="3">
    <source>
        <dbReference type="Proteomes" id="UP000283269"/>
    </source>
</evidence>
<protein>
    <recommendedName>
        <fullName evidence="1">DUF6532 domain-containing protein</fullName>
    </recommendedName>
</protein>
<reference evidence="2 3" key="1">
    <citation type="journal article" date="2018" name="Evol. Lett.">
        <title>Horizontal gene cluster transfer increased hallucinogenic mushroom diversity.</title>
        <authorList>
            <person name="Reynolds H.T."/>
            <person name="Vijayakumar V."/>
            <person name="Gluck-Thaler E."/>
            <person name="Korotkin H.B."/>
            <person name="Matheny P.B."/>
            <person name="Slot J.C."/>
        </authorList>
    </citation>
    <scope>NUCLEOTIDE SEQUENCE [LARGE SCALE GENOMIC DNA]</scope>
    <source>
        <strain evidence="2 3">2631</strain>
    </source>
</reference>
<comment type="caution">
    <text evidence="2">The sequence shown here is derived from an EMBL/GenBank/DDBJ whole genome shotgun (WGS) entry which is preliminary data.</text>
</comment>
<proteinExistence type="predicted"/>
<dbReference type="EMBL" id="NHYD01001546">
    <property type="protein sequence ID" value="PPQ90782.1"/>
    <property type="molecule type" value="Genomic_DNA"/>
</dbReference>
<dbReference type="InterPro" id="IPR045341">
    <property type="entry name" value="DUF6532"/>
</dbReference>
<dbReference type="OrthoDB" id="2790754at2759"/>